<dbReference type="GO" id="GO:0016746">
    <property type="term" value="F:acyltransferase activity"/>
    <property type="evidence" value="ECO:0007669"/>
    <property type="project" value="UniProtKB-KW"/>
</dbReference>
<keyword evidence="9" id="KW-0012">Acyltransferase</keyword>
<comment type="similarity">
    <text evidence="2">Belongs to the acyltransferase 3 family.</text>
</comment>
<comment type="subcellular location">
    <subcellularLocation>
        <location evidence="1">Cell membrane</location>
        <topology evidence="1">Multi-pass membrane protein</topology>
    </subcellularLocation>
</comment>
<feature type="transmembrane region" description="Helical" evidence="7">
    <location>
        <begin position="44"/>
        <end position="65"/>
    </location>
</feature>
<feature type="transmembrane region" description="Helical" evidence="7">
    <location>
        <begin position="85"/>
        <end position="102"/>
    </location>
</feature>
<evidence type="ECO:0000256" key="7">
    <source>
        <dbReference type="SAM" id="Phobius"/>
    </source>
</evidence>
<evidence type="ECO:0000256" key="6">
    <source>
        <dbReference type="ARBA" id="ARBA00023136"/>
    </source>
</evidence>
<keyword evidence="6 7" id="KW-0472">Membrane</keyword>
<keyword evidence="4 7" id="KW-0812">Transmembrane</keyword>
<comment type="caution">
    <text evidence="9">The sequence shown here is derived from an EMBL/GenBank/DDBJ whole genome shotgun (WGS) entry which is preliminary data.</text>
</comment>
<keyword evidence="9" id="KW-0808">Transferase</keyword>
<feature type="transmembrane region" description="Helical" evidence="7">
    <location>
        <begin position="129"/>
        <end position="151"/>
    </location>
</feature>
<evidence type="ECO:0000256" key="5">
    <source>
        <dbReference type="ARBA" id="ARBA00022989"/>
    </source>
</evidence>
<dbReference type="EMBL" id="JBHSSC010000004">
    <property type="protein sequence ID" value="MFC6179771.1"/>
    <property type="molecule type" value="Genomic_DNA"/>
</dbReference>
<feature type="transmembrane region" description="Helical" evidence="7">
    <location>
        <begin position="157"/>
        <end position="186"/>
    </location>
</feature>
<feature type="transmembrane region" description="Helical" evidence="7">
    <location>
        <begin position="297"/>
        <end position="323"/>
    </location>
</feature>
<evidence type="ECO:0000259" key="8">
    <source>
        <dbReference type="Pfam" id="PF01757"/>
    </source>
</evidence>
<keyword evidence="3" id="KW-1003">Cell membrane</keyword>
<evidence type="ECO:0000256" key="3">
    <source>
        <dbReference type="ARBA" id="ARBA00022475"/>
    </source>
</evidence>
<protein>
    <submittedName>
        <fullName evidence="9">Acyltransferase family protein</fullName>
    </submittedName>
</protein>
<feature type="transmembrane region" description="Helical" evidence="7">
    <location>
        <begin position="267"/>
        <end position="285"/>
    </location>
</feature>
<accession>A0ABW1RWF5</accession>
<feature type="transmembrane region" description="Helical" evidence="7">
    <location>
        <begin position="207"/>
        <end position="225"/>
    </location>
</feature>
<dbReference type="PANTHER" id="PTHR40074:SF4">
    <property type="entry name" value="INNER MEMBRANE PROTEIN YCFT"/>
    <property type="match status" value="1"/>
</dbReference>
<evidence type="ECO:0000313" key="9">
    <source>
        <dbReference type="EMBL" id="MFC6179771.1"/>
    </source>
</evidence>
<feature type="domain" description="Acyltransferase 3" evidence="8">
    <location>
        <begin position="6"/>
        <end position="318"/>
    </location>
</feature>
<evidence type="ECO:0000256" key="4">
    <source>
        <dbReference type="ARBA" id="ARBA00022692"/>
    </source>
</evidence>
<dbReference type="Proteomes" id="UP001596282">
    <property type="component" value="Unassembled WGS sequence"/>
</dbReference>
<proteinExistence type="inferred from homology"/>
<evidence type="ECO:0000313" key="10">
    <source>
        <dbReference type="Proteomes" id="UP001596282"/>
    </source>
</evidence>
<dbReference type="RefSeq" id="WP_137628326.1">
    <property type="nucleotide sequence ID" value="NZ_BJDJ01000007.1"/>
</dbReference>
<evidence type="ECO:0000256" key="1">
    <source>
        <dbReference type="ARBA" id="ARBA00004651"/>
    </source>
</evidence>
<evidence type="ECO:0000256" key="2">
    <source>
        <dbReference type="ARBA" id="ARBA00007400"/>
    </source>
</evidence>
<dbReference type="PANTHER" id="PTHR40074">
    <property type="entry name" value="O-ACETYLTRANSFERASE WECH"/>
    <property type="match status" value="1"/>
</dbReference>
<keyword evidence="5 7" id="KW-1133">Transmembrane helix</keyword>
<sequence>MAKRIEWIDFGKGLTMVLVVLGHVLLGLYGTGLYSNNQEYFMRYIMGILYSTHMPIFFAISGFVYSLRNNHLKAQELLVFNIRKLIGLGIPYVLFSIVYWGLKAVGKGTARVSIPFSSLLEIYKSPIEILWFLYTLFFVFLFVSVLDSLIINPNVVMLILIIGFLSVTFFPTNIVCIQQTFMWTLFFYFGKQLHLHFKLITSNMTRWLSGAFVVVFMIFRIFIPAKGITGVNYANLGIVQVLISLCIVVFAFSVFESQKTDTAFFKYFDKIGPITITIYLIHAPFESVFRILLLKFGIVNLGIQIALGLIVSFYFAIACDFIIERVSFLKFLFYPTKFLTAKRLNHFFFQK</sequence>
<keyword evidence="10" id="KW-1185">Reference proteome</keyword>
<reference evidence="10" key="1">
    <citation type="journal article" date="2019" name="Int. J. Syst. Evol. Microbiol.">
        <title>The Global Catalogue of Microorganisms (GCM) 10K type strain sequencing project: providing services to taxonomists for standard genome sequencing and annotation.</title>
        <authorList>
            <consortium name="The Broad Institute Genomics Platform"/>
            <consortium name="The Broad Institute Genome Sequencing Center for Infectious Disease"/>
            <person name="Wu L."/>
            <person name="Ma J."/>
        </authorList>
    </citation>
    <scope>NUCLEOTIDE SEQUENCE [LARGE SCALE GENOMIC DNA]</scope>
    <source>
        <strain evidence="10">CCM 8933</strain>
    </source>
</reference>
<gene>
    <name evidence="9" type="ORF">ACFP5Y_00680</name>
</gene>
<organism evidence="9 10">
    <name type="scientific">Lactiplantibacillus daowaiensis</name>
    <dbReference type="NCBI Taxonomy" id="2559918"/>
    <lineage>
        <taxon>Bacteria</taxon>
        <taxon>Bacillati</taxon>
        <taxon>Bacillota</taxon>
        <taxon>Bacilli</taxon>
        <taxon>Lactobacillales</taxon>
        <taxon>Lactobacillaceae</taxon>
        <taxon>Lactiplantibacillus</taxon>
    </lineage>
</organism>
<dbReference type="Pfam" id="PF01757">
    <property type="entry name" value="Acyl_transf_3"/>
    <property type="match status" value="1"/>
</dbReference>
<name>A0ABW1RWF5_9LACO</name>
<feature type="transmembrane region" description="Helical" evidence="7">
    <location>
        <begin position="237"/>
        <end position="255"/>
    </location>
</feature>
<dbReference type="InterPro" id="IPR002656">
    <property type="entry name" value="Acyl_transf_3_dom"/>
</dbReference>
<feature type="transmembrane region" description="Helical" evidence="7">
    <location>
        <begin position="13"/>
        <end position="32"/>
    </location>
</feature>